<protein>
    <submittedName>
        <fullName evidence="2">3-oxoacyl-[acyl-carrier protein] reductase</fullName>
        <ecNumber evidence="2">1.1.1.100</ecNumber>
    </submittedName>
</protein>
<dbReference type="InterPro" id="IPR002347">
    <property type="entry name" value="SDR_fam"/>
</dbReference>
<dbReference type="PRINTS" id="PR00081">
    <property type="entry name" value="GDHRDH"/>
</dbReference>
<dbReference type="InterPro" id="IPR036291">
    <property type="entry name" value="NAD(P)-bd_dom_sf"/>
</dbReference>
<evidence type="ECO:0000313" key="2">
    <source>
        <dbReference type="EMBL" id="CAA9557626.1"/>
    </source>
</evidence>
<dbReference type="PANTHER" id="PTHR42879:SF6">
    <property type="entry name" value="NADPH-DEPENDENT REDUCTASE BACG"/>
    <property type="match status" value="1"/>
</dbReference>
<organism evidence="2">
    <name type="scientific">uncultured Thermomicrobiales bacterium</name>
    <dbReference type="NCBI Taxonomy" id="1645740"/>
    <lineage>
        <taxon>Bacteria</taxon>
        <taxon>Pseudomonadati</taxon>
        <taxon>Thermomicrobiota</taxon>
        <taxon>Thermomicrobia</taxon>
        <taxon>Thermomicrobiales</taxon>
        <taxon>environmental samples</taxon>
    </lineage>
</organism>
<dbReference type="CDD" id="cd05344">
    <property type="entry name" value="BKR_like_SDR_like"/>
    <property type="match status" value="1"/>
</dbReference>
<dbReference type="AlphaFoldDB" id="A0A6J4UTE6"/>
<sequence>MDLGLTGKVAIVAASSKGLGRAVARQFLLDGALVTINGRDEASLSRTALELRDETGGDVLAIVGDMTNPTDIARLIDETVAARGQLDALVCNAGGPPPGRFPDFPEDGPWERAIELNLMSTLRLIRAGLPHLEATKGSVTAIMSTSIRQPIPHLILSNTARSAVSGLMKSLALDYAAKGVRFNNVLPGSTRTDRIIGMAAKRAETTGQSVDEIIAEDAKAIPMQRVGEPHEFANAVVFMASPAASFITGQSLAVDGGTIRGV</sequence>
<gene>
    <name evidence="2" type="ORF">AVDCRST_MAG33-1402</name>
</gene>
<dbReference type="EMBL" id="CADCWK010000141">
    <property type="protein sequence ID" value="CAA9557626.1"/>
    <property type="molecule type" value="Genomic_DNA"/>
</dbReference>
<dbReference type="FunFam" id="3.40.50.720:FF:000084">
    <property type="entry name" value="Short-chain dehydrogenase reductase"/>
    <property type="match status" value="1"/>
</dbReference>
<dbReference type="EC" id="1.1.1.100" evidence="2"/>
<reference evidence="2" key="1">
    <citation type="submission" date="2020-02" db="EMBL/GenBank/DDBJ databases">
        <authorList>
            <person name="Meier V. D."/>
        </authorList>
    </citation>
    <scope>NUCLEOTIDE SEQUENCE</scope>
    <source>
        <strain evidence="2">AVDCRST_MAG33</strain>
    </source>
</reference>
<accession>A0A6J4UTE6</accession>
<dbReference type="Pfam" id="PF13561">
    <property type="entry name" value="adh_short_C2"/>
    <property type="match status" value="1"/>
</dbReference>
<dbReference type="InterPro" id="IPR050259">
    <property type="entry name" value="SDR"/>
</dbReference>
<name>A0A6J4UTE6_9BACT</name>
<dbReference type="GO" id="GO:0004316">
    <property type="term" value="F:3-oxoacyl-[acyl-carrier-protein] reductase (NADPH) activity"/>
    <property type="evidence" value="ECO:0007669"/>
    <property type="project" value="UniProtKB-EC"/>
</dbReference>
<proteinExistence type="inferred from homology"/>
<comment type="similarity">
    <text evidence="1">Belongs to the short-chain dehydrogenases/reductases (SDR) family.</text>
</comment>
<dbReference type="SUPFAM" id="SSF51735">
    <property type="entry name" value="NAD(P)-binding Rossmann-fold domains"/>
    <property type="match status" value="1"/>
</dbReference>
<dbReference type="PANTHER" id="PTHR42879">
    <property type="entry name" value="3-OXOACYL-(ACYL-CARRIER-PROTEIN) REDUCTASE"/>
    <property type="match status" value="1"/>
</dbReference>
<keyword evidence="2" id="KW-0560">Oxidoreductase</keyword>
<dbReference type="Gene3D" id="3.40.50.720">
    <property type="entry name" value="NAD(P)-binding Rossmann-like Domain"/>
    <property type="match status" value="1"/>
</dbReference>
<evidence type="ECO:0000256" key="1">
    <source>
        <dbReference type="ARBA" id="ARBA00006484"/>
    </source>
</evidence>